<evidence type="ECO:0000256" key="2">
    <source>
        <dbReference type="ARBA" id="ARBA00006991"/>
    </source>
</evidence>
<evidence type="ECO:0000256" key="6">
    <source>
        <dbReference type="ARBA" id="ARBA00022833"/>
    </source>
</evidence>
<dbReference type="OrthoDB" id="9893417at2759"/>
<dbReference type="GO" id="GO:0000978">
    <property type="term" value="F:RNA polymerase II cis-regulatory region sequence-specific DNA binding"/>
    <property type="evidence" value="ECO:0007669"/>
    <property type="project" value="TreeGrafter"/>
</dbReference>
<proteinExistence type="inferred from homology"/>
<evidence type="ECO:0000256" key="4">
    <source>
        <dbReference type="ARBA" id="ARBA00022737"/>
    </source>
</evidence>
<keyword evidence="9" id="KW-0804">Transcription</keyword>
<dbReference type="FunFam" id="3.30.160.60:FF:001343">
    <property type="entry name" value="Zinc finger protein 568"/>
    <property type="match status" value="1"/>
</dbReference>
<evidence type="ECO:0000256" key="11">
    <source>
        <dbReference type="PROSITE-ProRule" id="PRU00042"/>
    </source>
</evidence>
<dbReference type="PANTHER" id="PTHR23226">
    <property type="entry name" value="ZINC FINGER AND SCAN DOMAIN-CONTAINING"/>
    <property type="match status" value="1"/>
</dbReference>
<keyword evidence="14" id="KW-1185">Reference proteome</keyword>
<dbReference type="GO" id="GO:0000981">
    <property type="term" value="F:DNA-binding transcription factor activity, RNA polymerase II-specific"/>
    <property type="evidence" value="ECO:0007669"/>
    <property type="project" value="TreeGrafter"/>
</dbReference>
<evidence type="ECO:0000256" key="10">
    <source>
        <dbReference type="ARBA" id="ARBA00023242"/>
    </source>
</evidence>
<feature type="domain" description="C2H2-type" evidence="12">
    <location>
        <begin position="6"/>
        <end position="33"/>
    </location>
</feature>
<evidence type="ECO:0000256" key="7">
    <source>
        <dbReference type="ARBA" id="ARBA00023015"/>
    </source>
</evidence>
<keyword evidence="8" id="KW-0238">DNA-binding</keyword>
<keyword evidence="3" id="KW-0479">Metal-binding</keyword>
<evidence type="ECO:0000256" key="1">
    <source>
        <dbReference type="ARBA" id="ARBA00004123"/>
    </source>
</evidence>
<organism evidence="13 14">
    <name type="scientific">Onchocerca flexuosa</name>
    <dbReference type="NCBI Taxonomy" id="387005"/>
    <lineage>
        <taxon>Eukaryota</taxon>
        <taxon>Metazoa</taxon>
        <taxon>Ecdysozoa</taxon>
        <taxon>Nematoda</taxon>
        <taxon>Chromadorea</taxon>
        <taxon>Rhabditida</taxon>
        <taxon>Spirurina</taxon>
        <taxon>Spiruromorpha</taxon>
        <taxon>Filarioidea</taxon>
        <taxon>Onchocercidae</taxon>
        <taxon>Onchocerca</taxon>
    </lineage>
</organism>
<gene>
    <name evidence="13" type="ORF">X798_05805</name>
</gene>
<evidence type="ECO:0000313" key="13">
    <source>
        <dbReference type="EMBL" id="OZC07169.1"/>
    </source>
</evidence>
<evidence type="ECO:0000259" key="12">
    <source>
        <dbReference type="PROSITE" id="PS50157"/>
    </source>
</evidence>
<dbReference type="Gene3D" id="3.30.160.60">
    <property type="entry name" value="Classic Zinc Finger"/>
    <property type="match status" value="1"/>
</dbReference>
<evidence type="ECO:0000256" key="8">
    <source>
        <dbReference type="ARBA" id="ARBA00023125"/>
    </source>
</evidence>
<keyword evidence="5 11" id="KW-0863">Zinc-finger</keyword>
<dbReference type="Pfam" id="PF00096">
    <property type="entry name" value="zf-C2H2"/>
    <property type="match status" value="1"/>
</dbReference>
<dbReference type="InterPro" id="IPR013087">
    <property type="entry name" value="Znf_C2H2_type"/>
</dbReference>
<reference evidence="13 14" key="1">
    <citation type="submission" date="2015-12" db="EMBL/GenBank/DDBJ databases">
        <title>Draft genome of the nematode, Onchocerca flexuosa.</title>
        <authorList>
            <person name="Mitreva M."/>
        </authorList>
    </citation>
    <scope>NUCLEOTIDE SEQUENCE [LARGE SCALE GENOMIC DNA]</scope>
    <source>
        <strain evidence="13">Red Deer</strain>
    </source>
</reference>
<dbReference type="AlphaFoldDB" id="A0A238BP46"/>
<dbReference type="SUPFAM" id="SSF57667">
    <property type="entry name" value="beta-beta-alpha zinc fingers"/>
    <property type="match status" value="1"/>
</dbReference>
<evidence type="ECO:0000256" key="5">
    <source>
        <dbReference type="ARBA" id="ARBA00022771"/>
    </source>
</evidence>
<dbReference type="PROSITE" id="PS50157">
    <property type="entry name" value="ZINC_FINGER_C2H2_2"/>
    <property type="match status" value="1"/>
</dbReference>
<dbReference type="Proteomes" id="UP000242913">
    <property type="component" value="Unassembled WGS sequence"/>
</dbReference>
<dbReference type="GO" id="GO:0008270">
    <property type="term" value="F:zinc ion binding"/>
    <property type="evidence" value="ECO:0007669"/>
    <property type="project" value="UniProtKB-KW"/>
</dbReference>
<evidence type="ECO:0000256" key="3">
    <source>
        <dbReference type="ARBA" id="ARBA00022723"/>
    </source>
</evidence>
<evidence type="ECO:0000313" key="14">
    <source>
        <dbReference type="Proteomes" id="UP000242913"/>
    </source>
</evidence>
<dbReference type="PANTHER" id="PTHR23226:SF416">
    <property type="entry name" value="FI01424P"/>
    <property type="match status" value="1"/>
</dbReference>
<protein>
    <submittedName>
        <fullName evidence="13">Zinc finger, C2H2 type</fullName>
    </submittedName>
</protein>
<keyword evidence="7" id="KW-0805">Transcription regulation</keyword>
<comment type="similarity">
    <text evidence="2">Belongs to the krueppel C2H2-type zinc-finger protein family.</text>
</comment>
<keyword evidence="6" id="KW-0862">Zinc</keyword>
<dbReference type="InterPro" id="IPR036236">
    <property type="entry name" value="Znf_C2H2_sf"/>
</dbReference>
<dbReference type="SMART" id="SM00355">
    <property type="entry name" value="ZnF_C2H2"/>
    <property type="match status" value="1"/>
</dbReference>
<dbReference type="GO" id="GO:0005634">
    <property type="term" value="C:nucleus"/>
    <property type="evidence" value="ECO:0007669"/>
    <property type="project" value="UniProtKB-SubCell"/>
</dbReference>
<evidence type="ECO:0000256" key="9">
    <source>
        <dbReference type="ARBA" id="ARBA00023163"/>
    </source>
</evidence>
<keyword evidence="4" id="KW-0677">Repeat</keyword>
<name>A0A238BP46_9BILA</name>
<dbReference type="EMBL" id="KZ270040">
    <property type="protein sequence ID" value="OZC07169.1"/>
    <property type="molecule type" value="Genomic_DNA"/>
</dbReference>
<comment type="subcellular location">
    <subcellularLocation>
        <location evidence="1">Nucleus</location>
    </subcellularLocation>
</comment>
<keyword evidence="10" id="KW-0539">Nucleus</keyword>
<dbReference type="PROSITE" id="PS00028">
    <property type="entry name" value="ZINC_FINGER_C2H2_1"/>
    <property type="match status" value="1"/>
</dbReference>
<accession>A0A238BP46</accession>
<sequence>MSKKPFKCKQCGKEFKQNNDLRRHERAHKGTKTLKCDECGKNSYRLEILNDTDKKKKHKNSTERLCFAVNSLMTLTTEDISATANYETNIFW</sequence>